<name>A0ACB8AEC2_9AGAM</name>
<dbReference type="Proteomes" id="UP000790377">
    <property type="component" value="Unassembled WGS sequence"/>
</dbReference>
<comment type="caution">
    <text evidence="1">The sequence shown here is derived from an EMBL/GenBank/DDBJ whole genome shotgun (WGS) entry which is preliminary data.</text>
</comment>
<protein>
    <submittedName>
        <fullName evidence="1">Uncharacterized protein</fullName>
    </submittedName>
</protein>
<reference evidence="1" key="1">
    <citation type="journal article" date="2021" name="New Phytol.">
        <title>Evolutionary innovations through gain and loss of genes in the ectomycorrhizal Boletales.</title>
        <authorList>
            <person name="Wu G."/>
            <person name="Miyauchi S."/>
            <person name="Morin E."/>
            <person name="Kuo A."/>
            <person name="Drula E."/>
            <person name="Varga T."/>
            <person name="Kohler A."/>
            <person name="Feng B."/>
            <person name="Cao Y."/>
            <person name="Lipzen A."/>
            <person name="Daum C."/>
            <person name="Hundley H."/>
            <person name="Pangilinan J."/>
            <person name="Johnson J."/>
            <person name="Barry K."/>
            <person name="LaButti K."/>
            <person name="Ng V."/>
            <person name="Ahrendt S."/>
            <person name="Min B."/>
            <person name="Choi I.G."/>
            <person name="Park H."/>
            <person name="Plett J.M."/>
            <person name="Magnuson J."/>
            <person name="Spatafora J.W."/>
            <person name="Nagy L.G."/>
            <person name="Henrissat B."/>
            <person name="Grigoriev I.V."/>
            <person name="Yang Z.L."/>
            <person name="Xu J."/>
            <person name="Martin F.M."/>
        </authorList>
    </citation>
    <scope>NUCLEOTIDE SEQUENCE</scope>
    <source>
        <strain evidence="1">ATCC 28755</strain>
    </source>
</reference>
<organism evidence="1 2">
    <name type="scientific">Hygrophoropsis aurantiaca</name>
    <dbReference type="NCBI Taxonomy" id="72124"/>
    <lineage>
        <taxon>Eukaryota</taxon>
        <taxon>Fungi</taxon>
        <taxon>Dikarya</taxon>
        <taxon>Basidiomycota</taxon>
        <taxon>Agaricomycotina</taxon>
        <taxon>Agaricomycetes</taxon>
        <taxon>Agaricomycetidae</taxon>
        <taxon>Boletales</taxon>
        <taxon>Coniophorineae</taxon>
        <taxon>Hygrophoropsidaceae</taxon>
        <taxon>Hygrophoropsis</taxon>
    </lineage>
</organism>
<sequence length="255" mass="29487">MPADLRNMFDCARQMVLEILPGSEYETWNELCGDRSITELLDFIERGLVNAGRRPREGLRYLCAYGGDVRVEVQRRANNSSEQVARGELERLAREEGTADSGPEQRIDADQVLRELEKETAERKGDVDALQQVIGILIPPDFRIIFDCGRRRILEEVPGYESWRALRGERSINELVDVIDQGLVDGTMPFRPPIDTLKYFCAYGGDVQHKRGRLQQERRDNRFTVSYDEEQRILDELDLFVLEQIHWMLQQGAQD</sequence>
<gene>
    <name evidence="1" type="ORF">BJ138DRAFT_1150078</name>
</gene>
<dbReference type="EMBL" id="MU267671">
    <property type="protein sequence ID" value="KAH7911639.1"/>
    <property type="molecule type" value="Genomic_DNA"/>
</dbReference>
<evidence type="ECO:0000313" key="1">
    <source>
        <dbReference type="EMBL" id="KAH7911639.1"/>
    </source>
</evidence>
<evidence type="ECO:0000313" key="2">
    <source>
        <dbReference type="Proteomes" id="UP000790377"/>
    </source>
</evidence>
<proteinExistence type="predicted"/>
<keyword evidence="2" id="KW-1185">Reference proteome</keyword>
<accession>A0ACB8AEC2</accession>